<accession>A0A644X379</accession>
<dbReference type="InterPro" id="IPR006119">
    <property type="entry name" value="Resolv_N"/>
</dbReference>
<dbReference type="CDD" id="cd00338">
    <property type="entry name" value="Ser_Recombinase"/>
    <property type="match status" value="1"/>
</dbReference>
<dbReference type="AlphaFoldDB" id="A0A644X379"/>
<dbReference type="InterPro" id="IPR038109">
    <property type="entry name" value="DNA_bind_recomb_sf"/>
</dbReference>
<dbReference type="Pfam" id="PF00239">
    <property type="entry name" value="Resolvase"/>
    <property type="match status" value="1"/>
</dbReference>
<dbReference type="EMBL" id="VSSQ01001689">
    <property type="protein sequence ID" value="MPM10417.1"/>
    <property type="molecule type" value="Genomic_DNA"/>
</dbReference>
<dbReference type="InterPro" id="IPR011109">
    <property type="entry name" value="DNA_bind_recombinase_dom"/>
</dbReference>
<reference evidence="4" key="1">
    <citation type="submission" date="2019-08" db="EMBL/GenBank/DDBJ databases">
        <authorList>
            <person name="Kucharzyk K."/>
            <person name="Murdoch R.W."/>
            <person name="Higgins S."/>
            <person name="Loffler F."/>
        </authorList>
    </citation>
    <scope>NUCLEOTIDE SEQUENCE</scope>
</reference>
<proteinExistence type="predicted"/>
<organism evidence="4">
    <name type="scientific">bioreactor metagenome</name>
    <dbReference type="NCBI Taxonomy" id="1076179"/>
    <lineage>
        <taxon>unclassified sequences</taxon>
        <taxon>metagenomes</taxon>
        <taxon>ecological metagenomes</taxon>
    </lineage>
</organism>
<dbReference type="GO" id="GO:0003677">
    <property type="term" value="F:DNA binding"/>
    <property type="evidence" value="ECO:0007669"/>
    <property type="project" value="InterPro"/>
</dbReference>
<comment type="caution">
    <text evidence="4">The sequence shown here is derived from an EMBL/GenBank/DDBJ whole genome shotgun (WGS) entry which is preliminary data.</text>
</comment>
<dbReference type="InterPro" id="IPR036162">
    <property type="entry name" value="Resolvase-like_N_sf"/>
</dbReference>
<dbReference type="PROSITE" id="PS51736">
    <property type="entry name" value="RECOMBINASES_3"/>
    <property type="match status" value="1"/>
</dbReference>
<dbReference type="SMART" id="SM00857">
    <property type="entry name" value="Resolvase"/>
    <property type="match status" value="1"/>
</dbReference>
<dbReference type="GO" id="GO:0000150">
    <property type="term" value="F:DNA strand exchange activity"/>
    <property type="evidence" value="ECO:0007669"/>
    <property type="project" value="InterPro"/>
</dbReference>
<dbReference type="InterPro" id="IPR050639">
    <property type="entry name" value="SSR_resolvase"/>
</dbReference>
<dbReference type="PANTHER" id="PTHR30461">
    <property type="entry name" value="DNA-INVERTASE FROM LAMBDOID PROPHAGE"/>
    <property type="match status" value="1"/>
</dbReference>
<protein>
    <submittedName>
        <fullName evidence="4">Uncharacterized protein</fullName>
    </submittedName>
</protein>
<keyword evidence="1" id="KW-0175">Coiled coil</keyword>
<feature type="domain" description="Resolvase/invertase-type recombinase catalytic" evidence="2">
    <location>
        <begin position="6"/>
        <end position="157"/>
    </location>
</feature>
<dbReference type="PROSITE" id="PS51737">
    <property type="entry name" value="RECOMBINASE_DNA_BIND"/>
    <property type="match status" value="1"/>
</dbReference>
<dbReference type="Pfam" id="PF07508">
    <property type="entry name" value="Recombinase"/>
    <property type="match status" value="1"/>
</dbReference>
<evidence type="ECO:0000259" key="2">
    <source>
        <dbReference type="PROSITE" id="PS51736"/>
    </source>
</evidence>
<evidence type="ECO:0000313" key="4">
    <source>
        <dbReference type="EMBL" id="MPM10417.1"/>
    </source>
</evidence>
<gene>
    <name evidence="4" type="ORF">SDC9_56749</name>
</gene>
<sequence>MLNDDIFAIYLRKSRKDLENKDYDVLKRHKKILLDFAKSKNIVIHEEDIYEEVVSGETIQDRPVVQTLLKKIESGYYKAVLVMEIERLARGNTIDQGVIAQAFQLTNTLIITPLKTYDTRNEFDNEYLEFGLFMSRREYKAISRRIQTGRIQAVKDGNFIGSVTPYGYDKEKLKGEKGFKLVPNDEAENVKLIFELFLDGLGTSNLSYKLNELKIKSRKDKPWTPAMVRNILINKVYIGIVTWGRRAHIKKLDNNLVSKTRPVNNNCIESKGKHEPIIDEITFYRVQDLLKANSSKKVHKDKVLKNPLAGIVVCKECNTNMIRRPLKNIPDTLLCKNHYCNNVSSYIYLVEERLLNSLKNILEEYYYYIENYEEEHIKNKKNYDFQIKKLDKEAAKLKKQHVKACELLELGAYSLELFKERSSSITEQIEGLNKQKEELIRLNEDNKVEKIIQAIPRIENCLKTYSTLDTEEKNKLLKSIISKAYYLKTEAANRWNKDAQDNFTLELELLL</sequence>
<dbReference type="PANTHER" id="PTHR30461:SF23">
    <property type="entry name" value="DNA RECOMBINASE-RELATED"/>
    <property type="match status" value="1"/>
</dbReference>
<name>A0A644X379_9ZZZZ</name>
<feature type="domain" description="Recombinase" evidence="3">
    <location>
        <begin position="165"/>
        <end position="296"/>
    </location>
</feature>
<dbReference type="Gene3D" id="3.40.50.1390">
    <property type="entry name" value="Resolvase, N-terminal catalytic domain"/>
    <property type="match status" value="1"/>
</dbReference>
<evidence type="ECO:0000256" key="1">
    <source>
        <dbReference type="SAM" id="Coils"/>
    </source>
</evidence>
<dbReference type="SUPFAM" id="SSF53041">
    <property type="entry name" value="Resolvase-like"/>
    <property type="match status" value="1"/>
</dbReference>
<feature type="coiled-coil region" evidence="1">
    <location>
        <begin position="355"/>
        <end position="449"/>
    </location>
</feature>
<evidence type="ECO:0000259" key="3">
    <source>
        <dbReference type="PROSITE" id="PS51737"/>
    </source>
</evidence>
<dbReference type="Gene3D" id="3.90.1750.20">
    <property type="entry name" value="Putative Large Serine Recombinase, Chain B, Domain 2"/>
    <property type="match status" value="1"/>
</dbReference>